<dbReference type="RefSeq" id="WP_270024684.1">
    <property type="nucleotide sequence ID" value="NZ_JAPDDP010000012.1"/>
</dbReference>
<dbReference type="EMBL" id="JAPDDP010000012">
    <property type="protein sequence ID" value="MDA0180376.1"/>
    <property type="molecule type" value="Genomic_DNA"/>
</dbReference>
<protein>
    <submittedName>
        <fullName evidence="2">MarR family transcriptional regulator</fullName>
    </submittedName>
</protein>
<accession>A0A9X3N6H9</accession>
<dbReference type="PRINTS" id="PR00598">
    <property type="entry name" value="HTHMARR"/>
</dbReference>
<dbReference type="PROSITE" id="PS50995">
    <property type="entry name" value="HTH_MARR_2"/>
    <property type="match status" value="1"/>
</dbReference>
<dbReference type="Proteomes" id="UP001147653">
    <property type="component" value="Unassembled WGS sequence"/>
</dbReference>
<reference evidence="2" key="1">
    <citation type="submission" date="2022-10" db="EMBL/GenBank/DDBJ databases">
        <title>The WGS of Solirubrobacter phytolaccae KCTC 29190.</title>
        <authorList>
            <person name="Jiang Z."/>
        </authorList>
    </citation>
    <scope>NUCLEOTIDE SEQUENCE</scope>
    <source>
        <strain evidence="2">KCTC 29190</strain>
    </source>
</reference>
<dbReference type="PANTHER" id="PTHR33164">
    <property type="entry name" value="TRANSCRIPTIONAL REGULATOR, MARR FAMILY"/>
    <property type="match status" value="1"/>
</dbReference>
<evidence type="ECO:0000259" key="1">
    <source>
        <dbReference type="PROSITE" id="PS50995"/>
    </source>
</evidence>
<feature type="domain" description="HTH marR-type" evidence="1">
    <location>
        <begin position="14"/>
        <end position="150"/>
    </location>
</feature>
<dbReference type="Pfam" id="PF12802">
    <property type="entry name" value="MarR_2"/>
    <property type="match status" value="1"/>
</dbReference>
<organism evidence="2 3">
    <name type="scientific">Solirubrobacter phytolaccae</name>
    <dbReference type="NCBI Taxonomy" id="1404360"/>
    <lineage>
        <taxon>Bacteria</taxon>
        <taxon>Bacillati</taxon>
        <taxon>Actinomycetota</taxon>
        <taxon>Thermoleophilia</taxon>
        <taxon>Solirubrobacterales</taxon>
        <taxon>Solirubrobacteraceae</taxon>
        <taxon>Solirubrobacter</taxon>
    </lineage>
</organism>
<proteinExistence type="predicted"/>
<dbReference type="InterPro" id="IPR039422">
    <property type="entry name" value="MarR/SlyA-like"/>
</dbReference>
<dbReference type="Gene3D" id="1.10.10.10">
    <property type="entry name" value="Winged helix-like DNA-binding domain superfamily/Winged helix DNA-binding domain"/>
    <property type="match status" value="1"/>
</dbReference>
<dbReference type="InterPro" id="IPR036390">
    <property type="entry name" value="WH_DNA-bd_sf"/>
</dbReference>
<comment type="caution">
    <text evidence="2">The sequence shown here is derived from an EMBL/GenBank/DDBJ whole genome shotgun (WGS) entry which is preliminary data.</text>
</comment>
<name>A0A9X3N6H9_9ACTN</name>
<dbReference type="SMART" id="SM00347">
    <property type="entry name" value="HTH_MARR"/>
    <property type="match status" value="1"/>
</dbReference>
<dbReference type="PANTHER" id="PTHR33164:SF99">
    <property type="entry name" value="MARR FAMILY REGULATORY PROTEIN"/>
    <property type="match status" value="1"/>
</dbReference>
<dbReference type="GO" id="GO:0003700">
    <property type="term" value="F:DNA-binding transcription factor activity"/>
    <property type="evidence" value="ECO:0007669"/>
    <property type="project" value="InterPro"/>
</dbReference>
<sequence>MPRRGSANRLSDDELAAWQGLLRAGVRFQRELDAELRSSHGLSGSDYDVLIQLGLSPTKTLRMSDLAQEVLMSHNGVSRVVAQLEADGLVTRERDAQDGRAVHVTLTPHGREVLQSANRAHLTQVRARFLDRLSDEQLSQLRTIWDAVDPTLVAGRPRAPR</sequence>
<dbReference type="GO" id="GO:0006950">
    <property type="term" value="P:response to stress"/>
    <property type="evidence" value="ECO:0007669"/>
    <property type="project" value="TreeGrafter"/>
</dbReference>
<dbReference type="InterPro" id="IPR036388">
    <property type="entry name" value="WH-like_DNA-bd_sf"/>
</dbReference>
<keyword evidence="3" id="KW-1185">Reference proteome</keyword>
<dbReference type="AlphaFoldDB" id="A0A9X3N6H9"/>
<dbReference type="InterPro" id="IPR000835">
    <property type="entry name" value="HTH_MarR-typ"/>
</dbReference>
<evidence type="ECO:0000313" key="2">
    <source>
        <dbReference type="EMBL" id="MDA0180376.1"/>
    </source>
</evidence>
<dbReference type="SUPFAM" id="SSF46785">
    <property type="entry name" value="Winged helix' DNA-binding domain"/>
    <property type="match status" value="1"/>
</dbReference>
<evidence type="ECO:0000313" key="3">
    <source>
        <dbReference type="Proteomes" id="UP001147653"/>
    </source>
</evidence>
<gene>
    <name evidence="2" type="ORF">OJ997_08715</name>
</gene>